<dbReference type="Pfam" id="PF09586">
    <property type="entry name" value="YfhO"/>
    <property type="match status" value="1"/>
</dbReference>
<gene>
    <name evidence="2" type="ORF">ESZ50_07745</name>
</gene>
<keyword evidence="1" id="KW-0812">Transmembrane</keyword>
<keyword evidence="1" id="KW-0472">Membrane</keyword>
<feature type="transmembrane region" description="Helical" evidence="1">
    <location>
        <begin position="188"/>
        <end position="217"/>
    </location>
</feature>
<feature type="transmembrane region" description="Helical" evidence="1">
    <location>
        <begin position="380"/>
        <end position="397"/>
    </location>
</feature>
<dbReference type="OrthoDB" id="9815466at2"/>
<evidence type="ECO:0000313" key="3">
    <source>
        <dbReference type="Proteomes" id="UP000371977"/>
    </source>
</evidence>
<comment type="caution">
    <text evidence="2">The sequence shown here is derived from an EMBL/GenBank/DDBJ whole genome shotgun (WGS) entry which is preliminary data.</text>
</comment>
<keyword evidence="3" id="KW-1185">Reference proteome</keyword>
<feature type="transmembrane region" description="Helical" evidence="1">
    <location>
        <begin position="351"/>
        <end position="368"/>
    </location>
</feature>
<feature type="transmembrane region" description="Helical" evidence="1">
    <location>
        <begin position="237"/>
        <end position="258"/>
    </location>
</feature>
<keyword evidence="2" id="KW-0808">Transferase</keyword>
<organism evidence="2 3">
    <name type="scientific">Weissella muntiaci</name>
    <dbReference type="NCBI Taxonomy" id="2508881"/>
    <lineage>
        <taxon>Bacteria</taxon>
        <taxon>Bacillati</taxon>
        <taxon>Bacillota</taxon>
        <taxon>Bacilli</taxon>
        <taxon>Lactobacillales</taxon>
        <taxon>Lactobacillaceae</taxon>
        <taxon>Weissella</taxon>
    </lineage>
</organism>
<proteinExistence type="predicted"/>
<dbReference type="PANTHER" id="PTHR38454">
    <property type="entry name" value="INTEGRAL MEMBRANE PROTEIN-RELATED"/>
    <property type="match status" value="1"/>
</dbReference>
<dbReference type="Proteomes" id="UP000371977">
    <property type="component" value="Unassembled WGS sequence"/>
</dbReference>
<feature type="transmembrane region" description="Helical" evidence="1">
    <location>
        <begin position="12"/>
        <end position="32"/>
    </location>
</feature>
<dbReference type="InterPro" id="IPR018580">
    <property type="entry name" value="Uncharacterised_YfhO"/>
</dbReference>
<dbReference type="RefSeq" id="WP_148623000.1">
    <property type="nucleotide sequence ID" value="NZ_SDGZ01000016.1"/>
</dbReference>
<dbReference type="EMBL" id="SDGZ01000016">
    <property type="protein sequence ID" value="TYC48762.1"/>
    <property type="molecule type" value="Genomic_DNA"/>
</dbReference>
<accession>A0A6C2C502</accession>
<dbReference type="PANTHER" id="PTHR38454:SF1">
    <property type="entry name" value="INTEGRAL MEMBRANE PROTEIN"/>
    <property type="match status" value="1"/>
</dbReference>
<sequence>MQKNSTLSRNTYLQFTILFLIIILFVFSAYFFTGSTLIWNADGITQHYPALLSWRETLRQLIFNHTLPAQWSWQIGLGADYLQTFSYYTIGDIFTYPVAFLPVSAVPIFYSLMIIVRLYLAGISFIWASTKLGTFSPLAKSLGAVSYTFFGYTAFAAFEHPFFLNPLIILPILIVAVNRAVTKQRYSLLVLMTAWTLFNNFYFAFMLTIAALVYWAVLWIQNPAFRSVKRFFKLAVAVLWGLALSAWLFLPGIVSLANSARSGKSIANGLLLYPFSYYLALPGTLIGNLATPTFWFTGGFSILSIFALIVVFNHHRFDGHKRQLLVLLLVAMFVFPIFAAIMNGGSSPSNRWSFLLNFPLGLALSYLIDHRQIIDRRDIRYSIIFSLIACLSLFYISKFSLQSSFGLVIALLIISIMTLHNQQRWYHLITFLVVANAILTMNLNHQDNSDPSQSKMITKAAVNQLTKQQANYTNYQTNQRSYVANPLNDVNGISPASNLASLSAIQNIESYWSLQNGSLGLLMNQLGVANSNPNDVVSNANLDSNLLNILGVNQVYLNSDHKLANFSADNLAPVNRQTRQVSETAYPLFYETKHQISTKAFNALDSTTKAATLADTTVLNSPIKADRSSFAKTLTTAKISYNDQVHYQSTSQINWSSEPTLLPNGIFLKKNSKLAGTNLQLVISNLEGTPFGFSGRFKTALATNQFNAALTKANPSQPTSYRNNQSAYTWNWIKNNLTNLDTQISGYTLTADYLGTSAKFTQTGKNNLSFYNPRTTIVLNLGAARNYQKDQFIPLSFDKPGNYRFTAKIVATPTDHRFRTVATAAQSSKPKFKISKDRITITLKNAADHERVLASSIPFSAGWRSDDASIIKVNNAFIGLKIPAHQRTVVITYHTPYLIFGILISGIATFGAMCYLCIKKFKHK</sequence>
<feature type="transmembrane region" description="Helical" evidence="1">
    <location>
        <begin position="897"/>
        <end position="918"/>
    </location>
</feature>
<dbReference type="GO" id="GO:0016740">
    <property type="term" value="F:transferase activity"/>
    <property type="evidence" value="ECO:0007669"/>
    <property type="project" value="UniProtKB-KW"/>
</dbReference>
<dbReference type="AlphaFoldDB" id="A0A6C2C502"/>
<feature type="transmembrane region" description="Helical" evidence="1">
    <location>
        <begin position="270"/>
        <end position="287"/>
    </location>
</feature>
<reference evidence="2 3" key="1">
    <citation type="submission" date="2019-01" db="EMBL/GenBank/DDBJ databases">
        <title>Weissella sp. nov., a novel lactic acid bacterium isolated from animal feces.</title>
        <authorList>
            <person name="Wang L.-T."/>
        </authorList>
    </citation>
    <scope>NUCLEOTIDE SEQUENCE [LARGE SCALE GENOMIC DNA]</scope>
    <source>
        <strain evidence="2 3">8H-2</strain>
    </source>
</reference>
<keyword evidence="1" id="KW-1133">Transmembrane helix</keyword>
<evidence type="ECO:0000256" key="1">
    <source>
        <dbReference type="SAM" id="Phobius"/>
    </source>
</evidence>
<name>A0A6C2C502_9LACO</name>
<protein>
    <submittedName>
        <fullName evidence="2">Glycosyl transferase</fullName>
    </submittedName>
</protein>
<feature type="transmembrane region" description="Helical" evidence="1">
    <location>
        <begin position="164"/>
        <end position="181"/>
    </location>
</feature>
<feature type="transmembrane region" description="Helical" evidence="1">
    <location>
        <begin position="293"/>
        <end position="312"/>
    </location>
</feature>
<feature type="transmembrane region" description="Helical" evidence="1">
    <location>
        <begin position="324"/>
        <end position="345"/>
    </location>
</feature>
<evidence type="ECO:0000313" key="2">
    <source>
        <dbReference type="EMBL" id="TYC48762.1"/>
    </source>
</evidence>